<dbReference type="RefSeq" id="WP_136495463.1">
    <property type="nucleotide sequence ID" value="NZ_CP046052.1"/>
</dbReference>
<feature type="region of interest" description="Disordered" evidence="1">
    <location>
        <begin position="224"/>
        <end position="251"/>
    </location>
</feature>
<evidence type="ECO:0000256" key="2">
    <source>
        <dbReference type="SAM" id="Phobius"/>
    </source>
</evidence>
<keyword evidence="2" id="KW-0472">Membrane</keyword>
<feature type="transmembrane region" description="Helical" evidence="2">
    <location>
        <begin position="35"/>
        <end position="53"/>
    </location>
</feature>
<feature type="transmembrane region" description="Helical" evidence="2">
    <location>
        <begin position="119"/>
        <end position="138"/>
    </location>
</feature>
<proteinExistence type="predicted"/>
<name>A0A6B8KBU3_9HYPH</name>
<sequence length="251" mass="27318">MADKTLNHSLLARPERIVLQRLVRLLPRAAKPADLTLIAVVGGLIAGVSFVLCNVSPKFLPLALAGIAISWFGDSADSLLARVRRLHQRPQGFLFEHSCDLLAQTAMVVGLGLSPYLTLTSALMLLSLYLLLSSYTYLRITVEGVHRLSYAGLGSTEFRAMLALWPTLAQLGDWRVLHARVLGLTGVDWAVAALSLCAFVAFILVVRQDLQRIDADEKRVRAAYSDAPAAPAPEEASPKGLEAHYPRRAQA</sequence>
<organism evidence="3 4">
    <name type="scientific">Methylocystis heyeri</name>
    <dbReference type="NCBI Taxonomy" id="391905"/>
    <lineage>
        <taxon>Bacteria</taxon>
        <taxon>Pseudomonadati</taxon>
        <taxon>Pseudomonadota</taxon>
        <taxon>Alphaproteobacteria</taxon>
        <taxon>Hyphomicrobiales</taxon>
        <taxon>Methylocystaceae</taxon>
        <taxon>Methylocystis</taxon>
    </lineage>
</organism>
<keyword evidence="2" id="KW-1133">Transmembrane helix</keyword>
<feature type="compositionally biased region" description="Low complexity" evidence="1">
    <location>
        <begin position="224"/>
        <end position="235"/>
    </location>
</feature>
<protein>
    <recommendedName>
        <fullName evidence="5">CDP-alcohol phosphatidyltransferase family protein</fullName>
    </recommendedName>
</protein>
<gene>
    <name evidence="3" type="ORF">H2LOC_005440</name>
</gene>
<evidence type="ECO:0000313" key="4">
    <source>
        <dbReference type="Proteomes" id="UP000309061"/>
    </source>
</evidence>
<evidence type="ECO:0000313" key="3">
    <source>
        <dbReference type="EMBL" id="QGM45179.1"/>
    </source>
</evidence>
<keyword evidence="4" id="KW-1185">Reference proteome</keyword>
<dbReference type="Proteomes" id="UP000309061">
    <property type="component" value="Chromosome"/>
</dbReference>
<accession>A0A6B8KBU3</accession>
<feature type="transmembrane region" description="Helical" evidence="2">
    <location>
        <begin position="59"/>
        <end position="81"/>
    </location>
</feature>
<feature type="transmembrane region" description="Helical" evidence="2">
    <location>
        <begin position="189"/>
        <end position="206"/>
    </location>
</feature>
<feature type="transmembrane region" description="Helical" evidence="2">
    <location>
        <begin position="150"/>
        <end position="169"/>
    </location>
</feature>
<keyword evidence="2" id="KW-0812">Transmembrane</keyword>
<dbReference type="EMBL" id="CP046052">
    <property type="protein sequence ID" value="QGM45179.1"/>
    <property type="molecule type" value="Genomic_DNA"/>
</dbReference>
<dbReference type="KEGG" id="mhey:H2LOC_005440"/>
<dbReference type="OrthoDB" id="116551at2"/>
<dbReference type="AlphaFoldDB" id="A0A6B8KBU3"/>
<dbReference type="InterPro" id="IPR043130">
    <property type="entry name" value="CDP-OH_PTrfase_TM_dom"/>
</dbReference>
<evidence type="ECO:0008006" key="5">
    <source>
        <dbReference type="Google" id="ProtNLM"/>
    </source>
</evidence>
<evidence type="ECO:0000256" key="1">
    <source>
        <dbReference type="SAM" id="MobiDB-lite"/>
    </source>
</evidence>
<dbReference type="Gene3D" id="1.20.120.1760">
    <property type="match status" value="1"/>
</dbReference>
<reference evidence="3 4" key="1">
    <citation type="submission" date="2019-11" db="EMBL/GenBank/DDBJ databases">
        <title>The genome sequence of Methylocystis heyeri.</title>
        <authorList>
            <person name="Oshkin I.Y."/>
            <person name="Miroshnikov K."/>
            <person name="Dedysh S.N."/>
        </authorList>
    </citation>
    <scope>NUCLEOTIDE SEQUENCE [LARGE SCALE GENOMIC DNA]</scope>
    <source>
        <strain evidence="3 4">H2</strain>
    </source>
</reference>